<dbReference type="Proteomes" id="UP001233360">
    <property type="component" value="Unassembled WGS sequence"/>
</dbReference>
<evidence type="ECO:0000256" key="1">
    <source>
        <dbReference type="ARBA" id="ARBA00022723"/>
    </source>
</evidence>
<dbReference type="Pfam" id="PF00403">
    <property type="entry name" value="HMA"/>
    <property type="match status" value="1"/>
</dbReference>
<dbReference type="RefSeq" id="WP_004928292.1">
    <property type="nucleotide sequence ID" value="NZ_BCMA01000001.1"/>
</dbReference>
<dbReference type="CDD" id="cd00371">
    <property type="entry name" value="HMA"/>
    <property type="match status" value="1"/>
</dbReference>
<evidence type="ECO:0000313" key="3">
    <source>
        <dbReference type="EMBL" id="MDQ1210389.1"/>
    </source>
</evidence>
<comment type="caution">
    <text evidence="3">The sequence shown here is derived from an EMBL/GenBank/DDBJ whole genome shotgun (WGS) entry which is preliminary data.</text>
</comment>
<protein>
    <submittedName>
        <fullName evidence="3">Copper chaperone</fullName>
    </submittedName>
</protein>
<name>A0ABU0V0R8_ACIBI</name>
<dbReference type="GeneID" id="45234712"/>
<organism evidence="3 4">
    <name type="scientific">Acinetobacter baylyi</name>
    <dbReference type="NCBI Taxonomy" id="202950"/>
    <lineage>
        <taxon>Bacteria</taxon>
        <taxon>Pseudomonadati</taxon>
        <taxon>Pseudomonadota</taxon>
        <taxon>Gammaproteobacteria</taxon>
        <taxon>Moraxellales</taxon>
        <taxon>Moraxellaceae</taxon>
        <taxon>Acinetobacter</taxon>
    </lineage>
</organism>
<keyword evidence="1" id="KW-0479">Metal-binding</keyword>
<dbReference type="EMBL" id="JAUTBK010000002">
    <property type="protein sequence ID" value="MDQ1210389.1"/>
    <property type="molecule type" value="Genomic_DNA"/>
</dbReference>
<sequence>MSTIQFTVEGMSCGGCSSKVKNTLEAFDQISQVEVELATGEVKVHVEPDQNIDKEQIKAAIEDLGFDVVN</sequence>
<keyword evidence="4" id="KW-1185">Reference proteome</keyword>
<proteinExistence type="predicted"/>
<gene>
    <name evidence="3" type="ORF">QE380_003312</name>
</gene>
<dbReference type="InterPro" id="IPR036163">
    <property type="entry name" value="HMA_dom_sf"/>
</dbReference>
<dbReference type="PROSITE" id="PS50846">
    <property type="entry name" value="HMA_2"/>
    <property type="match status" value="1"/>
</dbReference>
<dbReference type="SUPFAM" id="SSF55008">
    <property type="entry name" value="HMA, heavy metal-associated domain"/>
    <property type="match status" value="1"/>
</dbReference>
<accession>A0ABU0V0R8</accession>
<reference evidence="3 4" key="1">
    <citation type="submission" date="2023-07" db="EMBL/GenBank/DDBJ databases">
        <title>Functional and genomic diversity of the sorghum phyllosphere microbiome.</title>
        <authorList>
            <person name="Shade A."/>
        </authorList>
    </citation>
    <scope>NUCLEOTIDE SEQUENCE [LARGE SCALE GENOMIC DNA]</scope>
    <source>
        <strain evidence="3 4">SORGH_AS_0887</strain>
    </source>
</reference>
<dbReference type="PANTHER" id="PTHR46594:SF4">
    <property type="entry name" value="P-TYPE CATION-TRANSPORTING ATPASE"/>
    <property type="match status" value="1"/>
</dbReference>
<evidence type="ECO:0000313" key="4">
    <source>
        <dbReference type="Proteomes" id="UP001233360"/>
    </source>
</evidence>
<dbReference type="PROSITE" id="PS01047">
    <property type="entry name" value="HMA_1"/>
    <property type="match status" value="1"/>
</dbReference>
<dbReference type="InterPro" id="IPR017969">
    <property type="entry name" value="Heavy-metal-associated_CS"/>
</dbReference>
<dbReference type="Gene3D" id="3.30.70.100">
    <property type="match status" value="1"/>
</dbReference>
<dbReference type="InterPro" id="IPR006121">
    <property type="entry name" value="HMA_dom"/>
</dbReference>
<dbReference type="PANTHER" id="PTHR46594">
    <property type="entry name" value="P-TYPE CATION-TRANSPORTING ATPASE"/>
    <property type="match status" value="1"/>
</dbReference>
<feature type="domain" description="HMA" evidence="2">
    <location>
        <begin position="2"/>
        <end position="69"/>
    </location>
</feature>
<evidence type="ECO:0000259" key="2">
    <source>
        <dbReference type="PROSITE" id="PS50846"/>
    </source>
</evidence>